<keyword evidence="2" id="KW-1185">Reference proteome</keyword>
<sequence length="173" mass="19631">MTRLWKEAVLCCCCRIRPQWSVTAHSDMLAPAHTIQHGRRFPLSIGLPLLPHAVRCSRCINASAHQRISASAHQCIYQLAASHRRPASLSLWVLAEASPRLRVRHVPPVPRHAEPMQKALAGRSCPDYQFVGIVQRPFLIPHLSTNDRHLGRPVPWLYCTLTYLTNQPIAYRL</sequence>
<gene>
    <name evidence="1" type="ORF">DM02DRAFT_326876</name>
</gene>
<dbReference type="Proteomes" id="UP000244855">
    <property type="component" value="Unassembled WGS sequence"/>
</dbReference>
<accession>A0A2V1EBA7</accession>
<evidence type="ECO:0000313" key="1">
    <source>
        <dbReference type="EMBL" id="PVI07442.1"/>
    </source>
</evidence>
<dbReference type="EMBL" id="KZ805304">
    <property type="protein sequence ID" value="PVI07442.1"/>
    <property type="molecule type" value="Genomic_DNA"/>
</dbReference>
<organism evidence="1 2">
    <name type="scientific">Periconia macrospinosa</name>
    <dbReference type="NCBI Taxonomy" id="97972"/>
    <lineage>
        <taxon>Eukaryota</taxon>
        <taxon>Fungi</taxon>
        <taxon>Dikarya</taxon>
        <taxon>Ascomycota</taxon>
        <taxon>Pezizomycotina</taxon>
        <taxon>Dothideomycetes</taxon>
        <taxon>Pleosporomycetidae</taxon>
        <taxon>Pleosporales</taxon>
        <taxon>Massarineae</taxon>
        <taxon>Periconiaceae</taxon>
        <taxon>Periconia</taxon>
    </lineage>
</organism>
<evidence type="ECO:0000313" key="2">
    <source>
        <dbReference type="Proteomes" id="UP000244855"/>
    </source>
</evidence>
<name>A0A2V1EBA7_9PLEO</name>
<reference evidence="1 2" key="1">
    <citation type="journal article" date="2018" name="Sci. Rep.">
        <title>Comparative genomics provides insights into the lifestyle and reveals functional heterogeneity of dark septate endophytic fungi.</title>
        <authorList>
            <person name="Knapp D.G."/>
            <person name="Nemeth J.B."/>
            <person name="Barry K."/>
            <person name="Hainaut M."/>
            <person name="Henrissat B."/>
            <person name="Johnson J."/>
            <person name="Kuo A."/>
            <person name="Lim J.H.P."/>
            <person name="Lipzen A."/>
            <person name="Nolan M."/>
            <person name="Ohm R.A."/>
            <person name="Tamas L."/>
            <person name="Grigoriev I.V."/>
            <person name="Spatafora J.W."/>
            <person name="Nagy L.G."/>
            <person name="Kovacs G.M."/>
        </authorList>
    </citation>
    <scope>NUCLEOTIDE SEQUENCE [LARGE SCALE GENOMIC DNA]</scope>
    <source>
        <strain evidence="1 2">DSE2036</strain>
    </source>
</reference>
<proteinExistence type="predicted"/>
<dbReference type="AlphaFoldDB" id="A0A2V1EBA7"/>
<protein>
    <submittedName>
        <fullName evidence="1">Uncharacterized protein</fullName>
    </submittedName>
</protein>